<accession>A0A812QPE0</accession>
<feature type="non-terminal residue" evidence="3">
    <location>
        <position position="814"/>
    </location>
</feature>
<protein>
    <recommendedName>
        <fullName evidence="2">Integrase catalytic domain-containing protein</fullName>
    </recommendedName>
</protein>
<dbReference type="GO" id="GO:0003676">
    <property type="term" value="F:nucleic acid binding"/>
    <property type="evidence" value="ECO:0007669"/>
    <property type="project" value="InterPro"/>
</dbReference>
<dbReference type="PROSITE" id="PS50994">
    <property type="entry name" value="INTEGRASE"/>
    <property type="match status" value="1"/>
</dbReference>
<sequence>MEADALQKERKMVTFEKIPKSKFGLLKTDRMSGAAQQGDDPLEDISPKSSQSSDSELAAPLEEEIAEPRLPLVDPLEDHENVWRMLDTIQRRTRSIGLVKDLRHSKTGLLLLYRSQFGASVTERDEKASIPLRDESISAYMLSELVREQDILLESLRTNFNQLKDYTDDQVAFLDCRDMHDPGKDKSTRDHLGTYPPNIHDMILNPRKSHKSMKFARQTHVCRQHKAFSGGHQYNVEVWVRKDRQRRLGDDGVVVEDPKPKIPSKEILPIQLGRQGDDKDLEKACFLFFSRVYSVFNPAKVVEVTQPKHWCLCWLKTSDPGNGRRRRSSSWMKKKCDPAGSDCKVSGSDYASHRRGPDYGWQQRQAVTGTAMRPLSSGCTLAADTLADLQSKFRSAYRKFTAVQWATTSTWDWREGDEESTKWIFFGERESQHPRYMLIFLVAPSCGSAYYVGGELPERPQGAHGVRPGERGVPARILGKDRSLGDRATQDDPLGGHRWHKQISTEIAKIRPDLLLLVYSLEDQEGLSGQAQTWLKSLSTYTKESLVLDSLGSLRWKFWFENSVEGSEREFLLFQCRGDLGCVEDHVAEAFLVEARTTFMDEQELAEEADFLDTMSDEKPRTHPVSAPPPYEFNHPVPVDVPETADYVGHKYSWLNIVDVGTSYQVVTLVRVGGGQPSSSKCLQKFMQHWVSPFGWPKVVSHDRGLHNRGAFAHGLSSHGVQIRQAGLESPEHIGKCERHGGIIKRAFKRLVKDHNVVGKDDVKKAMLAAQVVKNEFIRVGGFSPTQWALGRLPRRVGHVLDEEELGQLGVLSG</sequence>
<dbReference type="Gene3D" id="3.30.420.10">
    <property type="entry name" value="Ribonuclease H-like superfamily/Ribonuclease H"/>
    <property type="match status" value="1"/>
</dbReference>
<evidence type="ECO:0000313" key="4">
    <source>
        <dbReference type="Proteomes" id="UP000601435"/>
    </source>
</evidence>
<dbReference type="SUPFAM" id="SSF53098">
    <property type="entry name" value="Ribonuclease H-like"/>
    <property type="match status" value="1"/>
</dbReference>
<dbReference type="InterPro" id="IPR012337">
    <property type="entry name" value="RNaseH-like_sf"/>
</dbReference>
<dbReference type="EMBL" id="CAJNJA010017242">
    <property type="protein sequence ID" value="CAE7397392.1"/>
    <property type="molecule type" value="Genomic_DNA"/>
</dbReference>
<dbReference type="Proteomes" id="UP000601435">
    <property type="component" value="Unassembled WGS sequence"/>
</dbReference>
<dbReference type="OrthoDB" id="441476at2759"/>
<dbReference type="AlphaFoldDB" id="A0A812QPE0"/>
<keyword evidence="4" id="KW-1185">Reference proteome</keyword>
<proteinExistence type="predicted"/>
<organism evidence="3 4">
    <name type="scientific">Symbiodinium necroappetens</name>
    <dbReference type="NCBI Taxonomy" id="1628268"/>
    <lineage>
        <taxon>Eukaryota</taxon>
        <taxon>Sar</taxon>
        <taxon>Alveolata</taxon>
        <taxon>Dinophyceae</taxon>
        <taxon>Suessiales</taxon>
        <taxon>Symbiodiniaceae</taxon>
        <taxon>Symbiodinium</taxon>
    </lineage>
</organism>
<reference evidence="3" key="1">
    <citation type="submission" date="2021-02" db="EMBL/GenBank/DDBJ databases">
        <authorList>
            <person name="Dougan E. K."/>
            <person name="Rhodes N."/>
            <person name="Thang M."/>
            <person name="Chan C."/>
        </authorList>
    </citation>
    <scope>NUCLEOTIDE SEQUENCE</scope>
</reference>
<name>A0A812QPE0_9DINO</name>
<evidence type="ECO:0000259" key="2">
    <source>
        <dbReference type="PROSITE" id="PS50994"/>
    </source>
</evidence>
<feature type="domain" description="Integrase catalytic" evidence="2">
    <location>
        <begin position="626"/>
        <end position="793"/>
    </location>
</feature>
<dbReference type="InterPro" id="IPR001584">
    <property type="entry name" value="Integrase_cat-core"/>
</dbReference>
<comment type="caution">
    <text evidence="3">The sequence shown here is derived from an EMBL/GenBank/DDBJ whole genome shotgun (WGS) entry which is preliminary data.</text>
</comment>
<evidence type="ECO:0000256" key="1">
    <source>
        <dbReference type="SAM" id="MobiDB-lite"/>
    </source>
</evidence>
<gene>
    <name evidence="3" type="ORF">SNEC2469_LOCUS10849</name>
</gene>
<dbReference type="InterPro" id="IPR036397">
    <property type="entry name" value="RNaseH_sf"/>
</dbReference>
<feature type="compositionally biased region" description="Low complexity" evidence="1">
    <location>
        <begin position="47"/>
        <end position="59"/>
    </location>
</feature>
<feature type="region of interest" description="Disordered" evidence="1">
    <location>
        <begin position="26"/>
        <end position="59"/>
    </location>
</feature>
<evidence type="ECO:0000313" key="3">
    <source>
        <dbReference type="EMBL" id="CAE7397392.1"/>
    </source>
</evidence>
<dbReference type="GO" id="GO:0015074">
    <property type="term" value="P:DNA integration"/>
    <property type="evidence" value="ECO:0007669"/>
    <property type="project" value="InterPro"/>
</dbReference>